<organism evidence="1 2">
    <name type="scientific">Rhodofomes roseus</name>
    <dbReference type="NCBI Taxonomy" id="34475"/>
    <lineage>
        <taxon>Eukaryota</taxon>
        <taxon>Fungi</taxon>
        <taxon>Dikarya</taxon>
        <taxon>Basidiomycota</taxon>
        <taxon>Agaricomycotina</taxon>
        <taxon>Agaricomycetes</taxon>
        <taxon>Polyporales</taxon>
        <taxon>Rhodofomes</taxon>
    </lineage>
</organism>
<proteinExistence type="predicted"/>
<evidence type="ECO:0000313" key="1">
    <source>
        <dbReference type="EMBL" id="KAH9835253.1"/>
    </source>
</evidence>
<dbReference type="GeneID" id="71997056"/>
<dbReference type="Proteomes" id="UP000814176">
    <property type="component" value="Unassembled WGS sequence"/>
</dbReference>
<dbReference type="RefSeq" id="XP_047777686.1">
    <property type="nucleotide sequence ID" value="XM_047916324.1"/>
</dbReference>
<dbReference type="EMBL" id="JADCUA010000013">
    <property type="protein sequence ID" value="KAH9835253.1"/>
    <property type="molecule type" value="Genomic_DNA"/>
</dbReference>
<accession>A0ABQ8KCC9</accession>
<gene>
    <name evidence="1" type="ORF">C8Q71DRAFT_110144</name>
</gene>
<reference evidence="1 2" key="1">
    <citation type="journal article" date="2021" name="Environ. Microbiol.">
        <title>Gene family expansions and transcriptome signatures uncover fungal adaptations to wood decay.</title>
        <authorList>
            <person name="Hage H."/>
            <person name="Miyauchi S."/>
            <person name="Viragh M."/>
            <person name="Drula E."/>
            <person name="Min B."/>
            <person name="Chaduli D."/>
            <person name="Navarro D."/>
            <person name="Favel A."/>
            <person name="Norest M."/>
            <person name="Lesage-Meessen L."/>
            <person name="Balint B."/>
            <person name="Merenyi Z."/>
            <person name="de Eugenio L."/>
            <person name="Morin E."/>
            <person name="Martinez A.T."/>
            <person name="Baldrian P."/>
            <person name="Stursova M."/>
            <person name="Martinez M.J."/>
            <person name="Novotny C."/>
            <person name="Magnuson J.K."/>
            <person name="Spatafora J.W."/>
            <person name="Maurice S."/>
            <person name="Pangilinan J."/>
            <person name="Andreopoulos W."/>
            <person name="LaButti K."/>
            <person name="Hundley H."/>
            <person name="Na H."/>
            <person name="Kuo A."/>
            <person name="Barry K."/>
            <person name="Lipzen A."/>
            <person name="Henrissat B."/>
            <person name="Riley R."/>
            <person name="Ahrendt S."/>
            <person name="Nagy L.G."/>
            <person name="Grigoriev I.V."/>
            <person name="Martin F."/>
            <person name="Rosso M.N."/>
        </authorList>
    </citation>
    <scope>NUCLEOTIDE SEQUENCE [LARGE SCALE GENOMIC DNA]</scope>
    <source>
        <strain evidence="1 2">CIRM-BRFM 1785</strain>
    </source>
</reference>
<name>A0ABQ8KCC9_9APHY</name>
<comment type="caution">
    <text evidence="1">The sequence shown here is derived from an EMBL/GenBank/DDBJ whole genome shotgun (WGS) entry which is preliminary data.</text>
</comment>
<keyword evidence="2" id="KW-1185">Reference proteome</keyword>
<sequence>MPRRDVRRPRTNVPREALFHPGAPPHACRYDIQAMVALLVVAMIKEATPRISGFNRSVRMSLAKIPGLSTMAGAGLQRGRRLRWIDARNTTRSLRPHSLLLPCRTTAADPNLAPTTVRSKAGRLRTTPLPTARLGGTHTPHLFRTVAARPCSVILSHWHPRLLRPHRSRSHLTPRVTVDSPTRWASLR</sequence>
<evidence type="ECO:0000313" key="2">
    <source>
        <dbReference type="Proteomes" id="UP000814176"/>
    </source>
</evidence>
<protein>
    <submittedName>
        <fullName evidence="1">Uncharacterized protein</fullName>
    </submittedName>
</protein>